<name>A0ABM7T9B5_9CLOT</name>
<dbReference type="SUPFAM" id="SSF47384">
    <property type="entry name" value="Homodimeric domain of signal transducing histidine kinase"/>
    <property type="match status" value="1"/>
</dbReference>
<dbReference type="SUPFAM" id="SSF55874">
    <property type="entry name" value="ATPase domain of HSP90 chaperone/DNA topoisomerase II/histidine kinase"/>
    <property type="match status" value="1"/>
</dbReference>
<organism evidence="7 8">
    <name type="scientific">Clostridium gelidum</name>
    <dbReference type="NCBI Taxonomy" id="704125"/>
    <lineage>
        <taxon>Bacteria</taxon>
        <taxon>Bacillati</taxon>
        <taxon>Bacillota</taxon>
        <taxon>Clostridia</taxon>
        <taxon>Eubacteriales</taxon>
        <taxon>Clostridiaceae</taxon>
        <taxon>Clostridium</taxon>
    </lineage>
</organism>
<dbReference type="CDD" id="cd16922">
    <property type="entry name" value="HATPase_EvgS-ArcB-TorS-like"/>
    <property type="match status" value="1"/>
</dbReference>
<dbReference type="CDD" id="cd00082">
    <property type="entry name" value="HisKA"/>
    <property type="match status" value="1"/>
</dbReference>
<keyword evidence="4" id="KW-0808">Transferase</keyword>
<gene>
    <name evidence="7" type="ORF">psyc5s11_15910</name>
</gene>
<dbReference type="SUPFAM" id="SSF55785">
    <property type="entry name" value="PYP-like sensor domain (PAS domain)"/>
    <property type="match status" value="1"/>
</dbReference>
<dbReference type="PROSITE" id="PS50109">
    <property type="entry name" value="HIS_KIN"/>
    <property type="match status" value="1"/>
</dbReference>
<evidence type="ECO:0000313" key="7">
    <source>
        <dbReference type="EMBL" id="BCZ45524.1"/>
    </source>
</evidence>
<evidence type="ECO:0000256" key="5">
    <source>
        <dbReference type="ARBA" id="ARBA00023012"/>
    </source>
</evidence>
<evidence type="ECO:0000256" key="3">
    <source>
        <dbReference type="ARBA" id="ARBA00022553"/>
    </source>
</evidence>
<dbReference type="PANTHER" id="PTHR43547:SF2">
    <property type="entry name" value="HYBRID SIGNAL TRANSDUCTION HISTIDINE KINASE C"/>
    <property type="match status" value="1"/>
</dbReference>
<proteinExistence type="predicted"/>
<dbReference type="InterPro" id="IPR036890">
    <property type="entry name" value="HATPase_C_sf"/>
</dbReference>
<keyword evidence="4" id="KW-0418">Kinase</keyword>
<evidence type="ECO:0000313" key="8">
    <source>
        <dbReference type="Proteomes" id="UP000824633"/>
    </source>
</evidence>
<dbReference type="InterPro" id="IPR035965">
    <property type="entry name" value="PAS-like_dom_sf"/>
</dbReference>
<accession>A0ABM7T9B5</accession>
<dbReference type="InterPro" id="IPR003661">
    <property type="entry name" value="HisK_dim/P_dom"/>
</dbReference>
<dbReference type="SMART" id="SM00387">
    <property type="entry name" value="HATPase_c"/>
    <property type="match status" value="1"/>
</dbReference>
<dbReference type="InterPro" id="IPR004358">
    <property type="entry name" value="Sig_transdc_His_kin-like_C"/>
</dbReference>
<keyword evidence="8" id="KW-1185">Reference proteome</keyword>
<dbReference type="RefSeq" id="WP_224037114.1">
    <property type="nucleotide sequence ID" value="NZ_AP024849.1"/>
</dbReference>
<dbReference type="SMART" id="SM00388">
    <property type="entry name" value="HisKA"/>
    <property type="match status" value="1"/>
</dbReference>
<evidence type="ECO:0000256" key="4">
    <source>
        <dbReference type="ARBA" id="ARBA00022777"/>
    </source>
</evidence>
<evidence type="ECO:0000256" key="1">
    <source>
        <dbReference type="ARBA" id="ARBA00000085"/>
    </source>
</evidence>
<dbReference type="Gene3D" id="3.30.565.10">
    <property type="entry name" value="Histidine kinase-like ATPase, C-terminal domain"/>
    <property type="match status" value="1"/>
</dbReference>
<feature type="domain" description="Histidine kinase" evidence="6">
    <location>
        <begin position="176"/>
        <end position="399"/>
    </location>
</feature>
<comment type="catalytic activity">
    <reaction evidence="1">
        <text>ATP + protein L-histidine = ADP + protein N-phospho-L-histidine.</text>
        <dbReference type="EC" id="2.7.13.3"/>
    </reaction>
</comment>
<dbReference type="PRINTS" id="PR00344">
    <property type="entry name" value="BCTRLSENSOR"/>
</dbReference>
<dbReference type="Pfam" id="PF00512">
    <property type="entry name" value="HisKA"/>
    <property type="match status" value="1"/>
</dbReference>
<reference evidence="8" key="1">
    <citation type="submission" date="2021-07" db="EMBL/GenBank/DDBJ databases">
        <title>Complete genome sequencing of a Clostridium isolate.</title>
        <authorList>
            <person name="Ueki A."/>
            <person name="Tonouchi A."/>
        </authorList>
    </citation>
    <scope>NUCLEOTIDE SEQUENCE [LARGE SCALE GENOMIC DNA]</scope>
    <source>
        <strain evidence="8">C5S11</strain>
    </source>
</reference>
<dbReference type="Gene3D" id="1.10.287.130">
    <property type="match status" value="1"/>
</dbReference>
<dbReference type="EMBL" id="AP024849">
    <property type="protein sequence ID" value="BCZ45524.1"/>
    <property type="molecule type" value="Genomic_DNA"/>
</dbReference>
<dbReference type="Gene3D" id="3.30.450.20">
    <property type="entry name" value="PAS domain"/>
    <property type="match status" value="1"/>
</dbReference>
<keyword evidence="5" id="KW-0902">Two-component regulatory system</keyword>
<evidence type="ECO:0000256" key="2">
    <source>
        <dbReference type="ARBA" id="ARBA00012438"/>
    </source>
</evidence>
<protein>
    <recommendedName>
        <fullName evidence="2">histidine kinase</fullName>
        <ecNumber evidence="2">2.7.13.3</ecNumber>
    </recommendedName>
</protein>
<dbReference type="Pfam" id="PF02518">
    <property type="entry name" value="HATPase_c"/>
    <property type="match status" value="1"/>
</dbReference>
<dbReference type="PANTHER" id="PTHR43547">
    <property type="entry name" value="TWO-COMPONENT HISTIDINE KINASE"/>
    <property type="match status" value="1"/>
</dbReference>
<sequence length="426" mass="49338">MKYTLKRILEKPFLHSKNNIVTQKKLNSRLEDKLQYAIRIIEYIDLGFVRCSYPDFKIIYMNQKSCNYIQKSYLKAELPSYFIGKNYIDYLPIDEKAKLIMEIENMIQKKDDSVFRHANYIIQGEETFFKIMYRPLFELNDQVKEITIIYIDVTEEMKAKNKIEKTIKMRDELFVNVSHELKTPLNVIFSTNQLIEFYLRNDLFKDNKEKVFSGVSIIKKNCYKLTKLINNIIDSSKIDCGFLKLNLSNENIVEIVEDSIQSVTEHIKSKGINIVFDTNTEEKIIACDAEKIERIILNLISNAIKFTNKDGYIFVNLIDKGNTVEISVEDTGIGIDKKNLDRIFERFHQVDKSLSRNTEGSGIGLALVKSLVEMHGGKISADSNFDKGSVFKIELPAKTVEETESTVQTKPIDNKNDMINIEFSDI</sequence>
<dbReference type="EC" id="2.7.13.3" evidence="2"/>
<dbReference type="InterPro" id="IPR005467">
    <property type="entry name" value="His_kinase_dom"/>
</dbReference>
<dbReference type="Proteomes" id="UP000824633">
    <property type="component" value="Chromosome"/>
</dbReference>
<dbReference type="InterPro" id="IPR036097">
    <property type="entry name" value="HisK_dim/P_sf"/>
</dbReference>
<evidence type="ECO:0000259" key="6">
    <source>
        <dbReference type="PROSITE" id="PS50109"/>
    </source>
</evidence>
<keyword evidence="3" id="KW-0597">Phosphoprotein</keyword>
<dbReference type="InterPro" id="IPR003594">
    <property type="entry name" value="HATPase_dom"/>
</dbReference>